<feature type="region of interest" description="Disordered" evidence="1">
    <location>
        <begin position="370"/>
        <end position="529"/>
    </location>
</feature>
<name>A0A9W6BRU0_9CHLO</name>
<evidence type="ECO:0000313" key="3">
    <source>
        <dbReference type="Proteomes" id="UP001165080"/>
    </source>
</evidence>
<feature type="compositionally biased region" description="Pro residues" evidence="1">
    <location>
        <begin position="745"/>
        <end position="764"/>
    </location>
</feature>
<evidence type="ECO:0000256" key="1">
    <source>
        <dbReference type="SAM" id="MobiDB-lite"/>
    </source>
</evidence>
<protein>
    <recommendedName>
        <fullName evidence="4">START domain-containing protein</fullName>
    </recommendedName>
</protein>
<feature type="compositionally biased region" description="Low complexity" evidence="1">
    <location>
        <begin position="513"/>
        <end position="529"/>
    </location>
</feature>
<feature type="compositionally biased region" description="Polar residues" evidence="1">
    <location>
        <begin position="731"/>
        <end position="741"/>
    </location>
</feature>
<dbReference type="Gene3D" id="3.30.530.20">
    <property type="match status" value="1"/>
</dbReference>
<feature type="region of interest" description="Disordered" evidence="1">
    <location>
        <begin position="67"/>
        <end position="141"/>
    </location>
</feature>
<feature type="region of interest" description="Disordered" evidence="1">
    <location>
        <begin position="731"/>
        <end position="770"/>
    </location>
</feature>
<feature type="compositionally biased region" description="Basic and acidic residues" evidence="1">
    <location>
        <begin position="375"/>
        <end position="390"/>
    </location>
</feature>
<organism evidence="2 3">
    <name type="scientific">Pleodorina starrii</name>
    <dbReference type="NCBI Taxonomy" id="330485"/>
    <lineage>
        <taxon>Eukaryota</taxon>
        <taxon>Viridiplantae</taxon>
        <taxon>Chlorophyta</taxon>
        <taxon>core chlorophytes</taxon>
        <taxon>Chlorophyceae</taxon>
        <taxon>CS clade</taxon>
        <taxon>Chlamydomonadales</taxon>
        <taxon>Volvocaceae</taxon>
        <taxon>Pleodorina</taxon>
    </lineage>
</organism>
<evidence type="ECO:0008006" key="4">
    <source>
        <dbReference type="Google" id="ProtNLM"/>
    </source>
</evidence>
<comment type="caution">
    <text evidence="2">The sequence shown here is derived from an EMBL/GenBank/DDBJ whole genome shotgun (WGS) entry which is preliminary data.</text>
</comment>
<dbReference type="EMBL" id="BRXU01000018">
    <property type="protein sequence ID" value="GLC57199.1"/>
    <property type="molecule type" value="Genomic_DNA"/>
</dbReference>
<dbReference type="OrthoDB" id="539925at2759"/>
<dbReference type="InterPro" id="IPR023393">
    <property type="entry name" value="START-like_dom_sf"/>
</dbReference>
<dbReference type="Proteomes" id="UP001165080">
    <property type="component" value="Unassembled WGS sequence"/>
</dbReference>
<sequence length="895" mass="89774">MTVERQPVGCFCFFRRDHKVGKAKGAGGATVAVGAAHRVTAEPGLVAAALPAEREPQPGVQVRVSATASDGVPTPPESGPTSPVAPAQAPPATDVGLRPAAAVPTASAAHTPPSACSATTLQPPALRGGAPPPQAADSLLEPAPSLRGFDAAGSLSVTAAAAAAATHPAAAIADAATAAAAADAAAAANATDAAAATEVPDAIGAPEPDTVAANEAGGSAASVLGAVATIPGNPASTSPANDTAVTDPATAALPDAVTSSAGGAAGAVRAAAADAVPAPDEEAFALSTVSSRCSTEFYSAGGWSQFGGEDGELLGGPAAALSLFHSLEVPDVPATTAAGSAAAGSAAAGSAAAGSAAAAMLGQHASNNEACSNVQEREPQQQQQQRDHRAGPCPEDGPASRAEAPAADSRAPATGAAPAEGSGLAAGLPPSPLRGSAPHAPLPPAGPGSSPSAPPLVDAVHQPVENPEGTERRPVLGGDSGGGHEQRQQEPQQQQQERQQQQAEGASPGGRDAVGAWANGSNAGAEGSGAAAAAAQPQGTGAAAAAAAASSRDAVLDQVADLYGVQARPCKACQTLLHFCKANGVAPESLAGELQARGLPDAEALTKVVRGVSERLADLASDEGWHMVRNDELQLLYRNLPGSSVHAFRARCTLEHPVEQLLALTREVDLVPSWNKYCTTASVLREMSVTDVVVYMALWVPWPFHNVGFLLEANGADLYEEEGRLLVCFQSPNTRPAQGSDGTPASPPPAPPPVPPPVPPPTLPPGSEKHTRVRMLAPSCISLRPLPPKSPGGPTRTHCEVQCYVDPGLRHVPPFIISFVLRVFSPFMYAAVKKALAAAFKSPTSPLPQRIQQRPELYDLVRRRTEAFLRPRAADGKDAAAAATTTGAAGAAITN</sequence>
<dbReference type="SUPFAM" id="SSF55961">
    <property type="entry name" value="Bet v1-like"/>
    <property type="match status" value="1"/>
</dbReference>
<evidence type="ECO:0000313" key="2">
    <source>
        <dbReference type="EMBL" id="GLC57199.1"/>
    </source>
</evidence>
<dbReference type="AlphaFoldDB" id="A0A9W6BRU0"/>
<keyword evidence="3" id="KW-1185">Reference proteome</keyword>
<proteinExistence type="predicted"/>
<feature type="compositionally biased region" description="Low complexity" evidence="1">
    <location>
        <begin position="99"/>
        <end position="120"/>
    </location>
</feature>
<gene>
    <name evidence="2" type="primary">PLEST010163</name>
    <name evidence="2" type="ORF">PLESTB_001197800</name>
</gene>
<feature type="compositionally biased region" description="Low complexity" evidence="1">
    <location>
        <begin position="396"/>
        <end position="423"/>
    </location>
</feature>
<reference evidence="2 3" key="1">
    <citation type="journal article" date="2023" name="Commun. Biol.">
        <title>Reorganization of the ancestral sex-determining regions during the evolution of trioecy in Pleodorina starrii.</title>
        <authorList>
            <person name="Takahashi K."/>
            <person name="Suzuki S."/>
            <person name="Kawai-Toyooka H."/>
            <person name="Yamamoto K."/>
            <person name="Hamaji T."/>
            <person name="Ootsuki R."/>
            <person name="Yamaguchi H."/>
            <person name="Kawachi M."/>
            <person name="Higashiyama T."/>
            <person name="Nozaki H."/>
        </authorList>
    </citation>
    <scope>NUCLEOTIDE SEQUENCE [LARGE SCALE GENOMIC DNA]</scope>
    <source>
        <strain evidence="2 3">NIES-4479</strain>
    </source>
</reference>
<feature type="compositionally biased region" description="Low complexity" evidence="1">
    <location>
        <begin position="489"/>
        <end position="502"/>
    </location>
</feature>
<accession>A0A9W6BRU0</accession>